<dbReference type="Proteomes" id="UP000789759">
    <property type="component" value="Unassembled WGS sequence"/>
</dbReference>
<dbReference type="PANTHER" id="PTHR15681">
    <property type="entry name" value="MAD2L1-BINDING PROTEIN"/>
    <property type="match status" value="1"/>
</dbReference>
<evidence type="ECO:0000313" key="3">
    <source>
        <dbReference type="Proteomes" id="UP000789759"/>
    </source>
</evidence>
<evidence type="ECO:0000313" key="2">
    <source>
        <dbReference type="EMBL" id="CAG8610338.1"/>
    </source>
</evidence>
<reference evidence="2" key="1">
    <citation type="submission" date="2021-06" db="EMBL/GenBank/DDBJ databases">
        <authorList>
            <person name="Kallberg Y."/>
            <person name="Tangrot J."/>
            <person name="Rosling A."/>
        </authorList>
    </citation>
    <scope>NUCLEOTIDE SEQUENCE</scope>
    <source>
        <strain evidence="2">FL966</strain>
    </source>
</reference>
<dbReference type="GO" id="GO:0007096">
    <property type="term" value="P:regulation of exit from mitosis"/>
    <property type="evidence" value="ECO:0007669"/>
    <property type="project" value="InterPro"/>
</dbReference>
<keyword evidence="3" id="KW-1185">Reference proteome</keyword>
<dbReference type="Pfam" id="PF06581">
    <property type="entry name" value="p31comet"/>
    <property type="match status" value="1"/>
</dbReference>
<dbReference type="InterPro" id="IPR009511">
    <property type="entry name" value="MAD1/Cdc20-bound-Mad2-bd"/>
</dbReference>
<sequence>MLTPENATNIYFPHVLSASFISRLIVTFIKHLLFMRGQIPCPFDQIEKLLQGTDDQGNGQRQNAKTKKIKELITNFQILSEMVMTTLQHIFTYHNYFDSLHLIILFGNTPMSPKEIYFLEFLNVCADSMLELDTPQHEDFSERKLLRSLLGNLNEQEPLHITRLHLLIKTSRKNSPPELIPKQLLKLKFAKTNTLFLVCEGLVKNSFNQYDEHDMDEICGLQYSLKDVYSLLRMMIGKLERS</sequence>
<organism evidence="2 3">
    <name type="scientific">Cetraspora pellucida</name>
    <dbReference type="NCBI Taxonomy" id="1433469"/>
    <lineage>
        <taxon>Eukaryota</taxon>
        <taxon>Fungi</taxon>
        <taxon>Fungi incertae sedis</taxon>
        <taxon>Mucoromycota</taxon>
        <taxon>Glomeromycotina</taxon>
        <taxon>Glomeromycetes</taxon>
        <taxon>Diversisporales</taxon>
        <taxon>Gigasporaceae</taxon>
        <taxon>Cetraspora</taxon>
    </lineage>
</organism>
<dbReference type="InterPro" id="IPR053729">
    <property type="entry name" value="MAD2L1BP_domain_sf"/>
</dbReference>
<dbReference type="GO" id="GO:0005634">
    <property type="term" value="C:nucleus"/>
    <property type="evidence" value="ECO:0007669"/>
    <property type="project" value="InterPro"/>
</dbReference>
<protein>
    <submittedName>
        <fullName evidence="2">20485_t:CDS:1</fullName>
    </submittedName>
</protein>
<dbReference type="Gene3D" id="3.30.900.20">
    <property type="match status" value="1"/>
</dbReference>
<comment type="caution">
    <text evidence="2">The sequence shown here is derived from an EMBL/GenBank/DDBJ whole genome shotgun (WGS) entry which is preliminary data.</text>
</comment>
<accession>A0A9N9GIB4</accession>
<keyword evidence="1" id="KW-0812">Transmembrane</keyword>
<keyword evidence="1" id="KW-1133">Transmembrane helix</keyword>
<proteinExistence type="predicted"/>
<gene>
    <name evidence="2" type="ORF">CPELLU_LOCUS7422</name>
</gene>
<dbReference type="EMBL" id="CAJVQA010004969">
    <property type="protein sequence ID" value="CAG8610338.1"/>
    <property type="molecule type" value="Genomic_DNA"/>
</dbReference>
<keyword evidence="1" id="KW-0472">Membrane</keyword>
<dbReference type="OrthoDB" id="2387165at2759"/>
<dbReference type="PANTHER" id="PTHR15681:SF1">
    <property type="entry name" value="MAD2L1-BINDING PROTEIN"/>
    <property type="match status" value="1"/>
</dbReference>
<dbReference type="AlphaFoldDB" id="A0A9N9GIB4"/>
<evidence type="ECO:0000256" key="1">
    <source>
        <dbReference type="SAM" id="Phobius"/>
    </source>
</evidence>
<feature type="transmembrane region" description="Helical" evidence="1">
    <location>
        <begin position="12"/>
        <end position="29"/>
    </location>
</feature>
<name>A0A9N9GIB4_9GLOM</name>